<dbReference type="OrthoDB" id="3861448at2"/>
<dbReference type="InterPro" id="IPR050194">
    <property type="entry name" value="Glycosyltransferase_grp1"/>
</dbReference>
<protein>
    <submittedName>
        <fullName evidence="3">Glycosyl transferase, group 1</fullName>
    </submittedName>
</protein>
<name>V4RID3_9HYPH</name>
<dbReference type="RefSeq" id="WP_023433227.1">
    <property type="nucleotide sequence ID" value="NZ_AWXZ01000039.1"/>
</dbReference>
<dbReference type="EMBL" id="AWXZ01000039">
    <property type="protein sequence ID" value="ESR23040.1"/>
    <property type="molecule type" value="Genomic_DNA"/>
</dbReference>
<dbReference type="PATRIC" id="fig|631454.5.peg.3068"/>
<dbReference type="InterPro" id="IPR028098">
    <property type="entry name" value="Glyco_trans_4-like_N"/>
</dbReference>
<proteinExistence type="predicted"/>
<gene>
    <name evidence="3" type="ORF">N177_3108</name>
</gene>
<dbReference type="PANTHER" id="PTHR45947">
    <property type="entry name" value="SULFOQUINOVOSYL TRANSFERASE SQD2"/>
    <property type="match status" value="1"/>
</dbReference>
<dbReference type="STRING" id="631454.N177_3108"/>
<keyword evidence="4" id="KW-1185">Reference proteome</keyword>
<dbReference type="Pfam" id="PF13692">
    <property type="entry name" value="Glyco_trans_1_4"/>
    <property type="match status" value="1"/>
</dbReference>
<organism evidence="3 4">
    <name type="scientific">Lutibaculum baratangense AMV1</name>
    <dbReference type="NCBI Taxonomy" id="631454"/>
    <lineage>
        <taxon>Bacteria</taxon>
        <taxon>Pseudomonadati</taxon>
        <taxon>Pseudomonadota</taxon>
        <taxon>Alphaproteobacteria</taxon>
        <taxon>Hyphomicrobiales</taxon>
        <taxon>Tepidamorphaceae</taxon>
        <taxon>Lutibaculum</taxon>
    </lineage>
</organism>
<dbReference type="Proteomes" id="UP000017819">
    <property type="component" value="Unassembled WGS sequence"/>
</dbReference>
<dbReference type="SUPFAM" id="SSF53756">
    <property type="entry name" value="UDP-Glycosyltransferase/glycogen phosphorylase"/>
    <property type="match status" value="1"/>
</dbReference>
<comment type="caution">
    <text evidence="3">The sequence shown here is derived from an EMBL/GenBank/DDBJ whole genome shotgun (WGS) entry which is preliminary data.</text>
</comment>
<dbReference type="Pfam" id="PF13439">
    <property type="entry name" value="Glyco_transf_4"/>
    <property type="match status" value="1"/>
</dbReference>
<accession>V4RID3</accession>
<evidence type="ECO:0000256" key="1">
    <source>
        <dbReference type="SAM" id="MobiDB-lite"/>
    </source>
</evidence>
<reference evidence="3 4" key="1">
    <citation type="journal article" date="2014" name="Genome Announc.">
        <title>Draft Genome Sequence of Lutibaculum baratangense Strain AMV1T, Isolated from a Mud Volcano in Andamans, India.</title>
        <authorList>
            <person name="Singh A."/>
            <person name="Sreenivas A."/>
            <person name="Sathyanarayana Reddy G."/>
            <person name="Pinnaka A.K."/>
            <person name="Shivaji S."/>
        </authorList>
    </citation>
    <scope>NUCLEOTIDE SEQUENCE [LARGE SCALE GENOMIC DNA]</scope>
    <source>
        <strain evidence="3 4">AMV1</strain>
    </source>
</reference>
<evidence type="ECO:0000313" key="4">
    <source>
        <dbReference type="Proteomes" id="UP000017819"/>
    </source>
</evidence>
<feature type="domain" description="Glycosyltransferase subfamily 4-like N-terminal" evidence="2">
    <location>
        <begin position="48"/>
        <end position="147"/>
    </location>
</feature>
<dbReference type="AlphaFoldDB" id="V4RID3"/>
<feature type="region of interest" description="Disordered" evidence="1">
    <location>
        <begin position="1"/>
        <end position="33"/>
    </location>
</feature>
<sequence length="428" mass="46200">MFPNRLGDTGSQRAAPGRSAPRSMTGDARATRSSPPARVLVFAHRLEIGGTQVNAIELAAHLRDRQGYDVAVLATPGPMTEYLDEHGLRYHPAPDADFHPSPARAAALRRALLAEEPDVLHVWDAPQWLDACPIACLAIQVPTVVTSMSMVVERLLPRHLPLTFGTPELVEIAQRGGRQQARLLLPPVDIDQNAPDPVCGRSFRREWRVRDDEFLVVTVSRLVSWMKAESLRDTVSAVAALAAEGQKIRFAIVGDGTSRRELDALAASVNRGLGREAVFLTGAMVDPRPAYAAADTVVGMGGSALRALAFGKPLVVSGEKGFSMPFTHETADLFYRVGMYGVGDNHDGSGLMASHLRFMLAQPAERRDELSRLGRSFVVRHFALDVVGGTLGEMLAGAASARRTFAPLLMDAVRTGLVLGGRSLLRTP</sequence>
<dbReference type="Gene3D" id="3.40.50.2000">
    <property type="entry name" value="Glycogen Phosphorylase B"/>
    <property type="match status" value="2"/>
</dbReference>
<evidence type="ECO:0000259" key="2">
    <source>
        <dbReference type="Pfam" id="PF13439"/>
    </source>
</evidence>
<dbReference type="GO" id="GO:0016757">
    <property type="term" value="F:glycosyltransferase activity"/>
    <property type="evidence" value="ECO:0007669"/>
    <property type="project" value="UniProtKB-ARBA"/>
</dbReference>
<keyword evidence="3" id="KW-0808">Transferase</keyword>
<dbReference type="CDD" id="cd03801">
    <property type="entry name" value="GT4_PimA-like"/>
    <property type="match status" value="1"/>
</dbReference>
<dbReference type="PANTHER" id="PTHR45947:SF3">
    <property type="entry name" value="SULFOQUINOVOSYL TRANSFERASE SQD2"/>
    <property type="match status" value="1"/>
</dbReference>
<evidence type="ECO:0000313" key="3">
    <source>
        <dbReference type="EMBL" id="ESR23040.1"/>
    </source>
</evidence>
<dbReference type="eggNOG" id="COG0438">
    <property type="taxonomic scope" value="Bacteria"/>
</dbReference>